<dbReference type="EMBL" id="AGEG01000013">
    <property type="protein sequence ID" value="EHR36859.1"/>
    <property type="molecule type" value="Genomic_DNA"/>
</dbReference>
<keyword evidence="1" id="KW-0472">Membrane</keyword>
<dbReference type="STRING" id="883113.HMPREF9708_01085"/>
<keyword evidence="3" id="KW-1185">Reference proteome</keyword>
<feature type="transmembrane region" description="Helical" evidence="1">
    <location>
        <begin position="7"/>
        <end position="24"/>
    </location>
</feature>
<sequence>MKKSKGLIIVATVLLIAFIYFRFFHLDPKVSVADDEIRMEIQLDVEEDIGLFIIDLEVAGETFSGGISNADKSLLKQDDLLVNHYTKEDLNRLEDLDDLKVRFSIITKYVAPNYENIYPEEDSKRMDWMTIDARYGETYRFKVTGSADQGYQVVLENPVS</sequence>
<evidence type="ECO:0000313" key="2">
    <source>
        <dbReference type="EMBL" id="EHR36859.1"/>
    </source>
</evidence>
<comment type="caution">
    <text evidence="2">The sequence shown here is derived from an EMBL/GenBank/DDBJ whole genome shotgun (WGS) entry which is preliminary data.</text>
</comment>
<reference evidence="2 3" key="1">
    <citation type="submission" date="2012-01" db="EMBL/GenBank/DDBJ databases">
        <title>The Genome Sequence of Facklamia languida CCUG 37842.</title>
        <authorList>
            <consortium name="The Broad Institute Genome Sequencing Platform"/>
            <person name="Earl A."/>
            <person name="Ward D."/>
            <person name="Feldgarden M."/>
            <person name="Gevers D."/>
            <person name="Huys G."/>
            <person name="Young S.K."/>
            <person name="Zeng Q."/>
            <person name="Gargeya S."/>
            <person name="Fitzgerald M."/>
            <person name="Haas B."/>
            <person name="Abouelleil A."/>
            <person name="Alvarado L."/>
            <person name="Arachchi H.M."/>
            <person name="Berlin A."/>
            <person name="Chapman S.B."/>
            <person name="Gearin G."/>
            <person name="Goldberg J."/>
            <person name="Griggs A."/>
            <person name="Gujja S."/>
            <person name="Hansen M."/>
            <person name="Heiman D."/>
            <person name="Howarth C."/>
            <person name="Larimer J."/>
            <person name="Lui A."/>
            <person name="MacDonald P.J.P."/>
            <person name="McCowen C."/>
            <person name="Montmayeur A."/>
            <person name="Murphy C."/>
            <person name="Neiman D."/>
            <person name="Pearson M."/>
            <person name="Priest M."/>
            <person name="Roberts A."/>
            <person name="Saif S."/>
            <person name="Shea T."/>
            <person name="Sisk P."/>
            <person name="Stolte C."/>
            <person name="Sykes S."/>
            <person name="Wortman J."/>
            <person name="Nusbaum C."/>
            <person name="Birren B."/>
        </authorList>
    </citation>
    <scope>NUCLEOTIDE SEQUENCE [LARGE SCALE GENOMIC DNA]</scope>
    <source>
        <strain evidence="2 3">CCUG 37842</strain>
    </source>
</reference>
<dbReference type="eggNOG" id="ENOG5032UPS">
    <property type="taxonomic scope" value="Bacteria"/>
</dbReference>
<organism evidence="2 3">
    <name type="scientific">Facklamia languida CCUG 37842</name>
    <dbReference type="NCBI Taxonomy" id="883113"/>
    <lineage>
        <taxon>Bacteria</taxon>
        <taxon>Bacillati</taxon>
        <taxon>Bacillota</taxon>
        <taxon>Bacilli</taxon>
        <taxon>Lactobacillales</taxon>
        <taxon>Aerococcaceae</taxon>
        <taxon>Facklamia</taxon>
    </lineage>
</organism>
<evidence type="ECO:0000313" key="3">
    <source>
        <dbReference type="Proteomes" id="UP000006190"/>
    </source>
</evidence>
<keyword evidence="1" id="KW-0812">Transmembrane</keyword>
<keyword evidence="1" id="KW-1133">Transmembrane helix</keyword>
<gene>
    <name evidence="2" type="ORF">HMPREF9708_01085</name>
</gene>
<dbReference type="OrthoDB" id="1851216at2"/>
<evidence type="ECO:0000256" key="1">
    <source>
        <dbReference type="SAM" id="Phobius"/>
    </source>
</evidence>
<dbReference type="AlphaFoldDB" id="H3NJP6"/>
<name>H3NJP6_9LACT</name>
<proteinExistence type="predicted"/>
<accession>H3NJP6</accession>
<protein>
    <submittedName>
        <fullName evidence="2">Uncharacterized protein</fullName>
    </submittedName>
</protein>
<dbReference type="RefSeq" id="WP_006309267.1">
    <property type="nucleotide sequence ID" value="NZ_JH601133.1"/>
</dbReference>
<dbReference type="PATRIC" id="fig|883113.3.peg.1078"/>
<dbReference type="HOGENOM" id="CLU_1674855_0_0_9"/>
<dbReference type="Proteomes" id="UP000006190">
    <property type="component" value="Unassembled WGS sequence"/>
</dbReference>